<keyword evidence="2" id="KW-1185">Reference proteome</keyword>
<evidence type="ECO:0000313" key="2">
    <source>
        <dbReference type="Proteomes" id="UP001185659"/>
    </source>
</evidence>
<dbReference type="RefSeq" id="WP_317561506.1">
    <property type="nucleotide sequence ID" value="NZ_JAWLIP010000005.1"/>
</dbReference>
<protein>
    <submittedName>
        <fullName evidence="1">DUF4238 domain-containing protein</fullName>
    </submittedName>
</protein>
<dbReference type="Pfam" id="PF14022">
    <property type="entry name" value="DUF4238"/>
    <property type="match status" value="1"/>
</dbReference>
<organism evidence="1 2">
    <name type="scientific">Nitratireductor aquimarinus</name>
    <dbReference type="NCBI Taxonomy" id="889300"/>
    <lineage>
        <taxon>Bacteria</taxon>
        <taxon>Pseudomonadati</taxon>
        <taxon>Pseudomonadota</taxon>
        <taxon>Alphaproteobacteria</taxon>
        <taxon>Hyphomicrobiales</taxon>
        <taxon>Phyllobacteriaceae</taxon>
        <taxon>Nitratireductor</taxon>
    </lineage>
</organism>
<comment type="caution">
    <text evidence="1">The sequence shown here is derived from an EMBL/GenBank/DDBJ whole genome shotgun (WGS) entry which is preliminary data.</text>
</comment>
<sequence length="310" mass="35977">MSVQNPPKRHHYIPVFYLSRWATQGDSRLCQFSRPYNKVVPRRQHPEATGYLDRLYELDGLEGELAQQVERKFFSPADSAAAEALSLMEQQGNRVVWNSRRRSAWSRFLHSMLLRTPEDLEIFKASWRNLMLNGKADEWEARYNEVKEPGDNSTFREFVASISDESHNRSALQALMGMIDNPRLGLKINNAPWWVIETDHNDYPLLTSDRPVIRTNGLNARNGHIAFPIGPYRIFVVAKDQETLNVIKSANTRQIVREVNRQVCSYAVKYVYGIDDVQLDFVRKHFATKEQPRLLASVSKQQVDMEQRLQ</sequence>
<dbReference type="EMBL" id="JAWLIP010000005">
    <property type="protein sequence ID" value="MDV6227153.1"/>
    <property type="molecule type" value="Genomic_DNA"/>
</dbReference>
<name>A0ABU4ALN2_9HYPH</name>
<gene>
    <name evidence="1" type="ORF">R2G56_12715</name>
</gene>
<reference evidence="1 2" key="1">
    <citation type="submission" date="2023-10" db="EMBL/GenBank/DDBJ databases">
        <authorList>
            <person name="Venkata Ramana C."/>
            <person name="Sasikala C."/>
            <person name="Dhurka M."/>
        </authorList>
    </citation>
    <scope>NUCLEOTIDE SEQUENCE [LARGE SCALE GENOMIC DNA]</scope>
    <source>
        <strain evidence="1 2">KCTC 32151</strain>
    </source>
</reference>
<evidence type="ECO:0000313" key="1">
    <source>
        <dbReference type="EMBL" id="MDV6227153.1"/>
    </source>
</evidence>
<accession>A0ABU4ALN2</accession>
<dbReference type="InterPro" id="IPR025332">
    <property type="entry name" value="DUF4238"/>
</dbReference>
<dbReference type="Proteomes" id="UP001185659">
    <property type="component" value="Unassembled WGS sequence"/>
</dbReference>
<proteinExistence type="predicted"/>